<name>A0ABT6H1U1_9BACI</name>
<dbReference type="Proteomes" id="UP001218246">
    <property type="component" value="Unassembled WGS sequence"/>
</dbReference>
<reference evidence="3 4" key="1">
    <citation type="submission" date="2023-04" db="EMBL/GenBank/DDBJ databases">
        <title>Ectobacillus antri isolated from activated sludge.</title>
        <authorList>
            <person name="Yan P."/>
            <person name="Liu X."/>
        </authorList>
    </citation>
    <scope>NUCLEOTIDE SEQUENCE [LARGE SCALE GENOMIC DNA]</scope>
    <source>
        <strain evidence="3 4">C18H</strain>
    </source>
</reference>
<feature type="domain" description="CN hydrolase" evidence="2">
    <location>
        <begin position="1"/>
        <end position="237"/>
    </location>
</feature>
<evidence type="ECO:0000313" key="3">
    <source>
        <dbReference type="EMBL" id="MDG5752411.1"/>
    </source>
</evidence>
<dbReference type="InterPro" id="IPR036526">
    <property type="entry name" value="C-N_Hydrolase_sf"/>
</dbReference>
<evidence type="ECO:0000256" key="1">
    <source>
        <dbReference type="ARBA" id="ARBA00010613"/>
    </source>
</evidence>
<dbReference type="RefSeq" id="WP_124564851.1">
    <property type="nucleotide sequence ID" value="NZ_JARRRY010000001.1"/>
</dbReference>
<proteinExistence type="inferred from homology"/>
<dbReference type="InterPro" id="IPR003010">
    <property type="entry name" value="C-N_Hydrolase"/>
</dbReference>
<accession>A0ABT6H1U1</accession>
<dbReference type="Gene3D" id="3.60.110.10">
    <property type="entry name" value="Carbon-nitrogen hydrolase"/>
    <property type="match status" value="1"/>
</dbReference>
<dbReference type="Pfam" id="PF00795">
    <property type="entry name" value="CN_hydrolase"/>
    <property type="match status" value="1"/>
</dbReference>
<dbReference type="PANTHER" id="PTHR23088:SF27">
    <property type="entry name" value="DEAMINATED GLUTATHIONE AMIDASE"/>
    <property type="match status" value="1"/>
</dbReference>
<dbReference type="SUPFAM" id="SSF56317">
    <property type="entry name" value="Carbon-nitrogen hydrolase"/>
    <property type="match status" value="1"/>
</dbReference>
<keyword evidence="4" id="KW-1185">Reference proteome</keyword>
<organism evidence="3 4">
    <name type="scientific">Ectobacillus antri</name>
    <dbReference type="NCBI Taxonomy" id="2486280"/>
    <lineage>
        <taxon>Bacteria</taxon>
        <taxon>Bacillati</taxon>
        <taxon>Bacillota</taxon>
        <taxon>Bacilli</taxon>
        <taxon>Bacillales</taxon>
        <taxon>Bacillaceae</taxon>
        <taxon>Ectobacillus</taxon>
    </lineage>
</organism>
<comment type="caution">
    <text evidence="3">The sequence shown here is derived from an EMBL/GenBank/DDBJ whole genome shotgun (WGS) entry which is preliminary data.</text>
</comment>
<dbReference type="CDD" id="cd07583">
    <property type="entry name" value="nitrilase_5"/>
    <property type="match status" value="1"/>
</dbReference>
<sequence length="259" mass="29179">MKVACLQTDVIFGDVEKNIELVEVMLKEAMLGKPDIVVLPELWSTGYDLQRLNVLADENGKAMQAVFSKWAKQFAVTIVGGSIAKRIGTDVTNTMYVYNKQGECLMEYSKAHLFQLMDEHKYLTAGSTTGIFSIEDTLCAGFICYDIRFPEWMRTHTVAGAEILFVVAEWPLPRLAHWETLLRARAIENQCYVVACNRAGADPNNVFAGNSLVIDPWGEIVARLGQEAGILYGELHRERVKEVRKGIPVFADRRKNIYQ</sequence>
<evidence type="ECO:0000313" key="4">
    <source>
        <dbReference type="Proteomes" id="UP001218246"/>
    </source>
</evidence>
<dbReference type="PANTHER" id="PTHR23088">
    <property type="entry name" value="NITRILASE-RELATED"/>
    <property type="match status" value="1"/>
</dbReference>
<dbReference type="GO" id="GO:0016787">
    <property type="term" value="F:hydrolase activity"/>
    <property type="evidence" value="ECO:0007669"/>
    <property type="project" value="UniProtKB-KW"/>
</dbReference>
<dbReference type="EMBL" id="JARULN010000001">
    <property type="protein sequence ID" value="MDG5752411.1"/>
    <property type="molecule type" value="Genomic_DNA"/>
</dbReference>
<protein>
    <submittedName>
        <fullName evidence="3">Carbon-nitrogen family hydrolase</fullName>
    </submittedName>
</protein>
<comment type="similarity">
    <text evidence="1">Belongs to the carbon-nitrogen hydrolase superfamily. NIT1/NIT2 family.</text>
</comment>
<evidence type="ECO:0000259" key="2">
    <source>
        <dbReference type="PROSITE" id="PS50263"/>
    </source>
</evidence>
<keyword evidence="3" id="KW-0378">Hydrolase</keyword>
<gene>
    <name evidence="3" type="ORF">P6P90_00155</name>
</gene>
<dbReference type="PROSITE" id="PS50263">
    <property type="entry name" value="CN_HYDROLASE"/>
    <property type="match status" value="1"/>
</dbReference>